<reference evidence="13" key="1">
    <citation type="submission" date="2018-09" db="EMBL/GenBank/DDBJ databases">
        <authorList>
            <person name="Zhu H."/>
        </authorList>
    </citation>
    <scope>NUCLEOTIDE SEQUENCE [LARGE SCALE GENOMIC DNA]</scope>
    <source>
        <strain evidence="13">K1S02-23</strain>
    </source>
</reference>
<dbReference type="GO" id="GO:0046872">
    <property type="term" value="F:metal ion binding"/>
    <property type="evidence" value="ECO:0007669"/>
    <property type="project" value="UniProtKB-KW"/>
</dbReference>
<evidence type="ECO:0000313" key="12">
    <source>
        <dbReference type="EMBL" id="RJG03346.1"/>
    </source>
</evidence>
<dbReference type="Gene3D" id="3.20.20.70">
    <property type="entry name" value="Aldolase class I"/>
    <property type="match status" value="1"/>
</dbReference>
<keyword evidence="4" id="KW-0285">Flavoprotein</keyword>
<keyword evidence="5" id="KW-0288">FMN</keyword>
<dbReference type="GO" id="GO:0016491">
    <property type="term" value="F:oxidoreductase activity"/>
    <property type="evidence" value="ECO:0007669"/>
    <property type="project" value="UniProtKB-KW"/>
</dbReference>
<dbReference type="Gene3D" id="3.40.50.720">
    <property type="entry name" value="NAD(P)-binding Rossmann-like Domain"/>
    <property type="match status" value="1"/>
</dbReference>
<gene>
    <name evidence="12" type="ORF">D3878_18560</name>
</gene>
<proteinExistence type="inferred from homology"/>
<evidence type="ECO:0000256" key="6">
    <source>
        <dbReference type="ARBA" id="ARBA00022723"/>
    </source>
</evidence>
<dbReference type="PANTHER" id="PTHR42917">
    <property type="entry name" value="2,4-DIENOYL-COA REDUCTASE"/>
    <property type="match status" value="1"/>
</dbReference>
<keyword evidence="9" id="KW-0411">Iron-sulfur</keyword>
<dbReference type="Gene3D" id="3.50.50.60">
    <property type="entry name" value="FAD/NAD(P)-binding domain"/>
    <property type="match status" value="1"/>
</dbReference>
<feature type="domain" description="NADH:flavin oxidoreductase/NADH oxidase N-terminal" evidence="10">
    <location>
        <begin position="137"/>
        <end position="342"/>
    </location>
</feature>
<feature type="domain" description="FAD/NAD(P)-binding" evidence="11">
    <location>
        <begin position="390"/>
        <end position="621"/>
    </location>
</feature>
<dbReference type="InterPro" id="IPR036188">
    <property type="entry name" value="FAD/NAD-bd_sf"/>
</dbReference>
<evidence type="ECO:0000256" key="8">
    <source>
        <dbReference type="ARBA" id="ARBA00023004"/>
    </source>
</evidence>
<dbReference type="SUPFAM" id="SSF51905">
    <property type="entry name" value="FAD/NAD(P)-binding domain"/>
    <property type="match status" value="1"/>
</dbReference>
<dbReference type="AlphaFoldDB" id="A0A3A3GM24"/>
<dbReference type="GO" id="GO:0010181">
    <property type="term" value="F:FMN binding"/>
    <property type="evidence" value="ECO:0007669"/>
    <property type="project" value="InterPro"/>
</dbReference>
<dbReference type="InterPro" id="IPR051793">
    <property type="entry name" value="NADH:flavin_oxidoreductase"/>
</dbReference>
<comment type="cofactor">
    <cofactor evidence="1">
        <name>FMN</name>
        <dbReference type="ChEBI" id="CHEBI:58210"/>
    </cofactor>
</comment>
<dbReference type="EMBL" id="QYUQ01000002">
    <property type="protein sequence ID" value="RJG03346.1"/>
    <property type="molecule type" value="Genomic_DNA"/>
</dbReference>
<comment type="cofactor">
    <cofactor evidence="2">
        <name>[4Fe-4S] cluster</name>
        <dbReference type="ChEBI" id="CHEBI:49883"/>
    </cofactor>
</comment>
<protein>
    <submittedName>
        <fullName evidence="12">FAD-binding protein</fullName>
    </submittedName>
</protein>
<evidence type="ECO:0000256" key="9">
    <source>
        <dbReference type="ARBA" id="ARBA00023014"/>
    </source>
</evidence>
<dbReference type="SUPFAM" id="SSF51395">
    <property type="entry name" value="FMN-linked oxidoreductases"/>
    <property type="match status" value="1"/>
</dbReference>
<evidence type="ECO:0000256" key="1">
    <source>
        <dbReference type="ARBA" id="ARBA00001917"/>
    </source>
</evidence>
<keyword evidence="7" id="KW-0560">Oxidoreductase</keyword>
<keyword evidence="6" id="KW-0479">Metal-binding</keyword>
<evidence type="ECO:0000313" key="13">
    <source>
        <dbReference type="Proteomes" id="UP000266327"/>
    </source>
</evidence>
<organism evidence="12 13">
    <name type="scientific">Noviherbaspirillum sedimenti</name>
    <dbReference type="NCBI Taxonomy" id="2320865"/>
    <lineage>
        <taxon>Bacteria</taxon>
        <taxon>Pseudomonadati</taxon>
        <taxon>Pseudomonadota</taxon>
        <taxon>Betaproteobacteria</taxon>
        <taxon>Burkholderiales</taxon>
        <taxon>Oxalobacteraceae</taxon>
        <taxon>Noviherbaspirillum</taxon>
    </lineage>
</organism>
<name>A0A3A3GM24_9BURK</name>
<dbReference type="PANTHER" id="PTHR42917:SF2">
    <property type="entry name" value="2,4-DIENOYL-COA REDUCTASE [(2E)-ENOYL-COA-PRODUCING]"/>
    <property type="match status" value="1"/>
</dbReference>
<dbReference type="InterPro" id="IPR013785">
    <property type="entry name" value="Aldolase_TIM"/>
</dbReference>
<evidence type="ECO:0000256" key="2">
    <source>
        <dbReference type="ARBA" id="ARBA00001966"/>
    </source>
</evidence>
<accession>A0A3A3GM24</accession>
<dbReference type="Pfam" id="PF07992">
    <property type="entry name" value="Pyr_redox_2"/>
    <property type="match status" value="1"/>
</dbReference>
<comment type="caution">
    <text evidence="12">The sequence shown here is derived from an EMBL/GenBank/DDBJ whole genome shotgun (WGS) entry which is preliminary data.</text>
</comment>
<keyword evidence="8" id="KW-0408">Iron</keyword>
<sequence length="654" mass="71669">MTQASPQLTNLFSPFNVGKMQLRNRIMLPPHGRVTGNPFGTEEEAERFFAYWRVRLQDGAAWIDGLNCFLDNTVMIPGFEPQGLGATIGGYFRLPHFRERAGRYAALCHEHGAVATAQIIMQGGMPHSPSGRLANYTTNLVPHILDKDEIQWLVNEYAFSAVEIQAAGLDGVELHANHEDLLQLFLSPATNDRTDGYGGDLDGRLRFLLEVIAAIRLKTGPDFCVGIRLNMEEVFAGGYDADEGIEIARRLEATGQVDYLHCVMGDNWGAPSYVQPHIYAAGQWAETAGRFKQALRLPVVYTGRVSSAQVAEDIIAKGYADVVGMARAMFADGNLISKARAGKFEEIRPCIGTNDCLHRILVEGLKFGCSVNPRTGYEHEAPLVQVKTGKKVLVVGAGPAGLEAAALLAEKGHRVTLWERNSELGGQMQAASRVKENRAYTDFIAFQQRRLETLGVEVCLNRTATEEAILAAQADVVVLATGAQARRPVIDGIALPFVLEGREVMLGKQIAGERVVLVAMEDHMQPLTIASFLADQGKRVRMVYQTPAIAPLVGKYSLGASMAKLSSAGVEVRVMERVERIESGRILTRNIYSGVEQELHDFDSVVLACGGVADDSLYRSLKHRLPEVHVLGDAYAPRRISFATRQAYNLVKEI</sequence>
<evidence type="ECO:0000256" key="7">
    <source>
        <dbReference type="ARBA" id="ARBA00023002"/>
    </source>
</evidence>
<dbReference type="GO" id="GO:0051536">
    <property type="term" value="F:iron-sulfur cluster binding"/>
    <property type="evidence" value="ECO:0007669"/>
    <property type="project" value="UniProtKB-KW"/>
</dbReference>
<evidence type="ECO:0000259" key="10">
    <source>
        <dbReference type="Pfam" id="PF00724"/>
    </source>
</evidence>
<keyword evidence="13" id="KW-1185">Reference proteome</keyword>
<dbReference type="OrthoDB" id="8521686at2"/>
<dbReference type="InterPro" id="IPR001155">
    <property type="entry name" value="OxRdtase_FMN_N"/>
</dbReference>
<dbReference type="InterPro" id="IPR023753">
    <property type="entry name" value="FAD/NAD-binding_dom"/>
</dbReference>
<evidence type="ECO:0000256" key="5">
    <source>
        <dbReference type="ARBA" id="ARBA00022643"/>
    </source>
</evidence>
<comment type="similarity">
    <text evidence="3">In the N-terminal section; belongs to the NADH:flavin oxidoreductase/NADH oxidase family.</text>
</comment>
<dbReference type="RefSeq" id="WP_119786841.1">
    <property type="nucleotide sequence ID" value="NZ_QYUQ01000002.1"/>
</dbReference>
<dbReference type="Pfam" id="PF00724">
    <property type="entry name" value="Oxidored_FMN"/>
    <property type="match status" value="1"/>
</dbReference>
<dbReference type="Proteomes" id="UP000266327">
    <property type="component" value="Unassembled WGS sequence"/>
</dbReference>
<evidence type="ECO:0000256" key="4">
    <source>
        <dbReference type="ARBA" id="ARBA00022630"/>
    </source>
</evidence>
<evidence type="ECO:0000259" key="11">
    <source>
        <dbReference type="Pfam" id="PF07992"/>
    </source>
</evidence>
<evidence type="ECO:0000256" key="3">
    <source>
        <dbReference type="ARBA" id="ARBA00011048"/>
    </source>
</evidence>
<dbReference type="PRINTS" id="PR00368">
    <property type="entry name" value="FADPNR"/>
</dbReference>